<evidence type="ECO:0000313" key="2">
    <source>
        <dbReference type="Proteomes" id="UP001552521"/>
    </source>
</evidence>
<organism evidence="1 2">
    <name type="scientific">Streptomyces kurssanovii</name>
    <dbReference type="NCBI Taxonomy" id="67312"/>
    <lineage>
        <taxon>Bacteria</taxon>
        <taxon>Bacillati</taxon>
        <taxon>Actinomycetota</taxon>
        <taxon>Actinomycetes</taxon>
        <taxon>Kitasatosporales</taxon>
        <taxon>Streptomycetaceae</taxon>
        <taxon>Streptomyces</taxon>
    </lineage>
</organism>
<reference evidence="1 2" key="1">
    <citation type="submission" date="2024-06" db="EMBL/GenBank/DDBJ databases">
        <title>The Natural Products Discovery Center: Release of the First 8490 Sequenced Strains for Exploring Actinobacteria Biosynthetic Diversity.</title>
        <authorList>
            <person name="Kalkreuter E."/>
            <person name="Kautsar S.A."/>
            <person name="Yang D."/>
            <person name="Bader C.D."/>
            <person name="Teijaro C.N."/>
            <person name="Fluegel L."/>
            <person name="Davis C.M."/>
            <person name="Simpson J.R."/>
            <person name="Lauterbach L."/>
            <person name="Steele A.D."/>
            <person name="Gui C."/>
            <person name="Meng S."/>
            <person name="Li G."/>
            <person name="Viehrig K."/>
            <person name="Ye F."/>
            <person name="Su P."/>
            <person name="Kiefer A.F."/>
            <person name="Nichols A."/>
            <person name="Cepeda A.J."/>
            <person name="Yan W."/>
            <person name="Fan B."/>
            <person name="Jiang Y."/>
            <person name="Adhikari A."/>
            <person name="Zheng C.-J."/>
            <person name="Schuster L."/>
            <person name="Cowan T.M."/>
            <person name="Smanski M.J."/>
            <person name="Chevrette M.G."/>
            <person name="De Carvalho L.P.S."/>
            <person name="Shen B."/>
        </authorList>
    </citation>
    <scope>NUCLEOTIDE SEQUENCE [LARGE SCALE GENOMIC DNA]</scope>
    <source>
        <strain evidence="1 2">NPDC049344</strain>
    </source>
</reference>
<dbReference type="Proteomes" id="UP001552521">
    <property type="component" value="Unassembled WGS sequence"/>
</dbReference>
<protein>
    <recommendedName>
        <fullName evidence="3">PBS lyase</fullName>
    </recommendedName>
</protein>
<dbReference type="InterPro" id="IPR016024">
    <property type="entry name" value="ARM-type_fold"/>
</dbReference>
<sequence length="468" mass="51569">MGKRWNDAAAREAVRLLLEGRATSEVLDFDDPACWTALDQATRAFGRYGWEEYDPRISHRLRQRPETALCHPDGRVREGALATGPRTAAFWHLVVVRCTDWAEPVRLRARALLTDRLRSGPEQTLRVLTPLVLRLGRREEGAWAHDLFEEALRGVPELARSLLGDTRDSATRRLAARIVLDHGLLDVRALARHAADDPDPVLARLWSDAALAGMAADGSDDRAVDVLLGGRLPFVRSAGVTALRRAGRAQEAVNHLADRSGLVRACARWVISQDGGDPHARHLELCEHPDTVAPYAVTGLAECGRREDAALLRPLLTHPADGVRAQAVAGLRLLESVSVETVLPLVDDPAAAVAREAARALLPYARRLCADRLTERLSPGWPTPTRRAAFRLLRQQGGLVQLRASVALLADADPKLRRTAESSVHQRTWMYEVPRGDAEVDRLLRRCAHLFSDHVMAATRTRTGLGRA</sequence>
<comment type="caution">
    <text evidence="1">The sequence shown here is derived from an EMBL/GenBank/DDBJ whole genome shotgun (WGS) entry which is preliminary data.</text>
</comment>
<keyword evidence="2" id="KW-1185">Reference proteome</keyword>
<dbReference type="Gene3D" id="1.25.10.10">
    <property type="entry name" value="Leucine-rich Repeat Variant"/>
    <property type="match status" value="1"/>
</dbReference>
<dbReference type="SUPFAM" id="SSF48371">
    <property type="entry name" value="ARM repeat"/>
    <property type="match status" value="1"/>
</dbReference>
<name>A0ABV3HS99_9ACTN</name>
<evidence type="ECO:0008006" key="3">
    <source>
        <dbReference type="Google" id="ProtNLM"/>
    </source>
</evidence>
<evidence type="ECO:0000313" key="1">
    <source>
        <dbReference type="EMBL" id="MEV4681223.1"/>
    </source>
</evidence>
<dbReference type="EMBL" id="JBFAQK010000010">
    <property type="protein sequence ID" value="MEV4681223.1"/>
    <property type="molecule type" value="Genomic_DNA"/>
</dbReference>
<proteinExistence type="predicted"/>
<dbReference type="RefSeq" id="WP_364591208.1">
    <property type="nucleotide sequence ID" value="NZ_JBFAQK010000010.1"/>
</dbReference>
<accession>A0ABV3HS99</accession>
<dbReference type="InterPro" id="IPR011989">
    <property type="entry name" value="ARM-like"/>
</dbReference>
<gene>
    <name evidence="1" type="ORF">AB0K36_10645</name>
</gene>